<feature type="compositionally biased region" description="Basic and acidic residues" evidence="1">
    <location>
        <begin position="133"/>
        <end position="147"/>
    </location>
</feature>
<feature type="non-terminal residue" evidence="2">
    <location>
        <position position="1"/>
    </location>
</feature>
<dbReference type="OrthoDB" id="3143319at2759"/>
<evidence type="ECO:0000256" key="1">
    <source>
        <dbReference type="SAM" id="MobiDB-lite"/>
    </source>
</evidence>
<proteinExistence type="predicted"/>
<name>A0A9W8MB38_9AGAR</name>
<comment type="caution">
    <text evidence="2">The sequence shown here is derived from an EMBL/GenBank/DDBJ whole genome shotgun (WGS) entry which is preliminary data.</text>
</comment>
<gene>
    <name evidence="2" type="ORF">H1R20_g14503</name>
</gene>
<accession>A0A9W8MB38</accession>
<reference evidence="2" key="1">
    <citation type="submission" date="2022-06" db="EMBL/GenBank/DDBJ databases">
        <title>Genome Sequence of Candolleomyces eurysporus.</title>
        <authorList>
            <person name="Buettner E."/>
        </authorList>
    </citation>
    <scope>NUCLEOTIDE SEQUENCE</scope>
    <source>
        <strain evidence="2">VTCC 930004</strain>
    </source>
</reference>
<evidence type="ECO:0000313" key="3">
    <source>
        <dbReference type="Proteomes" id="UP001140091"/>
    </source>
</evidence>
<evidence type="ECO:0000313" key="2">
    <source>
        <dbReference type="EMBL" id="KAJ2922598.1"/>
    </source>
</evidence>
<protein>
    <submittedName>
        <fullName evidence="2">Uncharacterized protein</fullName>
    </submittedName>
</protein>
<organism evidence="2 3">
    <name type="scientific">Candolleomyces eurysporus</name>
    <dbReference type="NCBI Taxonomy" id="2828524"/>
    <lineage>
        <taxon>Eukaryota</taxon>
        <taxon>Fungi</taxon>
        <taxon>Dikarya</taxon>
        <taxon>Basidiomycota</taxon>
        <taxon>Agaricomycotina</taxon>
        <taxon>Agaricomycetes</taxon>
        <taxon>Agaricomycetidae</taxon>
        <taxon>Agaricales</taxon>
        <taxon>Agaricineae</taxon>
        <taxon>Psathyrellaceae</taxon>
        <taxon>Candolleomyces</taxon>
    </lineage>
</organism>
<sequence>MAAGAPLPTTRRQYDDQFTVHNYTSLPSKSRAGPSTAQLLSTAQDLIKSCSSRYNNPEWRAMDRVEPAVWAPKKENLYVYSSALPEVTIEERALTTELKEWGSPVEESEIWSIADLEEFQSTDFSRLLCEEPQDSKKRPHSPEHEQQDIDSGPSKVKRRKLDEGPLHGVIPRPHMLPSKLVDPAKIHTKTKPYKKTTPIILPPFTSPLPEPSPHDRRAWIIPVRGIIPWEGSSPAETLQEPDAKPIPPTPRSLEPVFWSHKALKNFWEWLQILRDGGKLGTLGISFHAAARTKSGGLLGSTSNGHGGAGAGTSSTWEARRQNWNWALAGGAQRLTKDDTTTTGLADDIETTTRVQQPTLSTVDYIKVYHDAVMSMSLRSAFDAWSYEVRDDQGVLVEKIRVLQGAKLVLMDNLSRGILIS</sequence>
<dbReference type="Proteomes" id="UP001140091">
    <property type="component" value="Unassembled WGS sequence"/>
</dbReference>
<keyword evidence="3" id="KW-1185">Reference proteome</keyword>
<dbReference type="EMBL" id="JANBPK010001483">
    <property type="protein sequence ID" value="KAJ2922598.1"/>
    <property type="molecule type" value="Genomic_DNA"/>
</dbReference>
<feature type="region of interest" description="Disordered" evidence="1">
    <location>
        <begin position="131"/>
        <end position="174"/>
    </location>
</feature>
<dbReference type="AlphaFoldDB" id="A0A9W8MB38"/>